<dbReference type="PANTHER" id="PTHR36305:SF1">
    <property type="entry name" value="PHOSPHATIDYLGLYCEROPHOSPHATASE A"/>
    <property type="match status" value="1"/>
</dbReference>
<name>A0AAW7JQW8_9BACT</name>
<organism evidence="4 6">
    <name type="scientific">Leyella lascolaii</name>
    <dbReference type="NCBI Taxonomy" id="1776379"/>
    <lineage>
        <taxon>Bacteria</taxon>
        <taxon>Pseudomonadati</taxon>
        <taxon>Bacteroidota</taxon>
        <taxon>Bacteroidia</taxon>
        <taxon>Bacteroidales</taxon>
        <taxon>Prevotellaceae</taxon>
        <taxon>Leyella</taxon>
    </lineage>
</organism>
<evidence type="ECO:0000259" key="2">
    <source>
        <dbReference type="Pfam" id="PF04608"/>
    </source>
</evidence>
<feature type="transmembrane region" description="Helical" evidence="1">
    <location>
        <begin position="87"/>
        <end position="111"/>
    </location>
</feature>
<protein>
    <submittedName>
        <fullName evidence="4">Phosphatidylglycerophosphatase A</fullName>
    </submittedName>
</protein>
<dbReference type="SUPFAM" id="SSF101307">
    <property type="entry name" value="YutG-like"/>
    <property type="match status" value="1"/>
</dbReference>
<dbReference type="InterPro" id="IPR036681">
    <property type="entry name" value="PgpA-like_sf"/>
</dbReference>
<sequence length="156" mass="17147">MKKLPLLPTIIGTGFGSGFWPWGPGTAGALTGMLIWYALSFMLNSTLLFAVTLSCIVVFTIAGTWAVRRLSPFWGSDPQKVVIDEMVGVWVPLLAVPASDIWLALASFVLFRLFDILKPLGIRTLDRRKGAFYVMADDILAGVYSLIIIVAVQWII</sequence>
<gene>
    <name evidence="3" type="ORF">QVN81_12655</name>
    <name evidence="4" type="ORF">QVN84_12920</name>
</gene>
<dbReference type="Pfam" id="PF04608">
    <property type="entry name" value="PgpA"/>
    <property type="match status" value="1"/>
</dbReference>
<dbReference type="PIRSF" id="PIRSF006162">
    <property type="entry name" value="PgpA"/>
    <property type="match status" value="1"/>
</dbReference>
<proteinExistence type="predicted"/>
<reference evidence="4" key="2">
    <citation type="submission" date="2023-08" db="EMBL/GenBank/DDBJ databases">
        <title>Identification and characterization of horizontal gene transfer across gut microbiota members of farm animals based on homology search.</title>
        <authorList>
            <person name="Schwarzerova J."/>
            <person name="Nykrynova M."/>
            <person name="Jureckova K."/>
            <person name="Cejkova D."/>
            <person name="Rychlik I."/>
        </authorList>
    </citation>
    <scope>NUCLEOTIDE SEQUENCE</scope>
    <source>
        <strain evidence="4">ET15</strain>
        <strain evidence="3">ET37</strain>
    </source>
</reference>
<keyword evidence="5" id="KW-1185">Reference proteome</keyword>
<keyword evidence="1" id="KW-1133">Transmembrane helix</keyword>
<keyword evidence="1" id="KW-0472">Membrane</keyword>
<comment type="caution">
    <text evidence="4">The sequence shown here is derived from an EMBL/GenBank/DDBJ whole genome shotgun (WGS) entry which is preliminary data.</text>
</comment>
<dbReference type="Proteomes" id="UP001167831">
    <property type="component" value="Unassembled WGS sequence"/>
</dbReference>
<reference evidence="4" key="1">
    <citation type="submission" date="2023-06" db="EMBL/GenBank/DDBJ databases">
        <authorList>
            <person name="Zeman M."/>
            <person name="Kubasova T."/>
            <person name="Jahodarova E."/>
            <person name="Nykrynova M."/>
            <person name="Rychlik I."/>
        </authorList>
    </citation>
    <scope>NUCLEOTIDE SEQUENCE</scope>
    <source>
        <strain evidence="4">ET15</strain>
        <strain evidence="3">ET37</strain>
    </source>
</reference>
<keyword evidence="1" id="KW-0812">Transmembrane</keyword>
<accession>A0AAW7JQW8</accession>
<evidence type="ECO:0000256" key="1">
    <source>
        <dbReference type="SAM" id="Phobius"/>
    </source>
</evidence>
<feature type="transmembrane region" description="Helical" evidence="1">
    <location>
        <begin position="132"/>
        <end position="155"/>
    </location>
</feature>
<dbReference type="Proteomes" id="UP001168478">
    <property type="component" value="Unassembled WGS sequence"/>
</dbReference>
<dbReference type="GO" id="GO:0006629">
    <property type="term" value="P:lipid metabolic process"/>
    <property type="evidence" value="ECO:0007669"/>
    <property type="project" value="InterPro"/>
</dbReference>
<evidence type="ECO:0000313" key="3">
    <source>
        <dbReference type="EMBL" id="MDN0023852.1"/>
    </source>
</evidence>
<dbReference type="CDD" id="cd06971">
    <property type="entry name" value="PgpA"/>
    <property type="match status" value="1"/>
</dbReference>
<dbReference type="EMBL" id="JAUEIF010000019">
    <property type="protein sequence ID" value="MDN0026406.1"/>
    <property type="molecule type" value="Genomic_DNA"/>
</dbReference>
<evidence type="ECO:0000313" key="4">
    <source>
        <dbReference type="EMBL" id="MDN0026406.1"/>
    </source>
</evidence>
<evidence type="ECO:0000313" key="5">
    <source>
        <dbReference type="Proteomes" id="UP001167831"/>
    </source>
</evidence>
<dbReference type="GO" id="GO:0008962">
    <property type="term" value="F:phosphatidylglycerophosphatase activity"/>
    <property type="evidence" value="ECO:0007669"/>
    <property type="project" value="InterPro"/>
</dbReference>
<feature type="transmembrane region" description="Helical" evidence="1">
    <location>
        <begin position="20"/>
        <end position="39"/>
    </location>
</feature>
<dbReference type="InterPro" id="IPR007686">
    <property type="entry name" value="YutG/PgpA"/>
</dbReference>
<dbReference type="EMBL" id="JAUEIE010000022">
    <property type="protein sequence ID" value="MDN0023852.1"/>
    <property type="molecule type" value="Genomic_DNA"/>
</dbReference>
<feature type="transmembrane region" description="Helical" evidence="1">
    <location>
        <begin position="46"/>
        <end position="67"/>
    </location>
</feature>
<dbReference type="PANTHER" id="PTHR36305">
    <property type="entry name" value="PHOSPHATIDYLGLYCEROPHOSPHATASE A"/>
    <property type="match status" value="1"/>
</dbReference>
<dbReference type="AlphaFoldDB" id="A0AAW7JQW8"/>
<feature type="domain" description="YutG/PgpA" evidence="2">
    <location>
        <begin position="11"/>
        <end position="152"/>
    </location>
</feature>
<dbReference type="RefSeq" id="WP_021993228.1">
    <property type="nucleotide sequence ID" value="NZ_JAUEIE010000022.1"/>
</dbReference>
<evidence type="ECO:0000313" key="6">
    <source>
        <dbReference type="Proteomes" id="UP001168478"/>
    </source>
</evidence>
<dbReference type="InterPro" id="IPR026037">
    <property type="entry name" value="PgpA"/>
</dbReference>